<dbReference type="GO" id="GO:0016020">
    <property type="term" value="C:membrane"/>
    <property type="evidence" value="ECO:0007669"/>
    <property type="project" value="UniProtKB-SubCell"/>
</dbReference>
<comment type="subcellular location">
    <subcellularLocation>
        <location evidence="1">Membrane</location>
        <topology evidence="1">Single-pass type I membrane protein</topology>
    </subcellularLocation>
</comment>
<keyword evidence="8" id="KW-0325">Glycoprotein</keyword>
<evidence type="ECO:0000313" key="11">
    <source>
        <dbReference type="Proteomes" id="UP000585474"/>
    </source>
</evidence>
<dbReference type="FunFam" id="3.80.10.10:FF:000041">
    <property type="entry name" value="LRR receptor-like serine/threonine-protein kinase ERECTA"/>
    <property type="match status" value="1"/>
</dbReference>
<accession>A0A7J0HEP6</accession>
<evidence type="ECO:0000256" key="6">
    <source>
        <dbReference type="ARBA" id="ARBA00022989"/>
    </source>
</evidence>
<proteinExistence type="predicted"/>
<keyword evidence="3 9" id="KW-0812">Transmembrane</keyword>
<evidence type="ECO:0000256" key="4">
    <source>
        <dbReference type="ARBA" id="ARBA00022729"/>
    </source>
</evidence>
<dbReference type="AlphaFoldDB" id="A0A7J0HEP6"/>
<keyword evidence="6 9" id="KW-1133">Transmembrane helix</keyword>
<evidence type="ECO:0000256" key="1">
    <source>
        <dbReference type="ARBA" id="ARBA00004479"/>
    </source>
</evidence>
<dbReference type="SUPFAM" id="SSF52058">
    <property type="entry name" value="L domain-like"/>
    <property type="match status" value="1"/>
</dbReference>
<organism evidence="10 11">
    <name type="scientific">Actinidia rufa</name>
    <dbReference type="NCBI Taxonomy" id="165716"/>
    <lineage>
        <taxon>Eukaryota</taxon>
        <taxon>Viridiplantae</taxon>
        <taxon>Streptophyta</taxon>
        <taxon>Embryophyta</taxon>
        <taxon>Tracheophyta</taxon>
        <taxon>Spermatophyta</taxon>
        <taxon>Magnoliopsida</taxon>
        <taxon>eudicotyledons</taxon>
        <taxon>Gunneridae</taxon>
        <taxon>Pentapetalae</taxon>
        <taxon>asterids</taxon>
        <taxon>Ericales</taxon>
        <taxon>Actinidiaceae</taxon>
        <taxon>Actinidia</taxon>
    </lineage>
</organism>
<reference evidence="10 11" key="1">
    <citation type="submission" date="2019-07" db="EMBL/GenBank/DDBJ databases">
        <title>De Novo Assembly of kiwifruit Actinidia rufa.</title>
        <authorList>
            <person name="Sugita-Konishi S."/>
            <person name="Sato K."/>
            <person name="Mori E."/>
            <person name="Abe Y."/>
            <person name="Kisaki G."/>
            <person name="Hamano K."/>
            <person name="Suezawa K."/>
            <person name="Otani M."/>
            <person name="Fukuda T."/>
            <person name="Manabe T."/>
            <person name="Gomi K."/>
            <person name="Tabuchi M."/>
            <person name="Akimitsu K."/>
            <person name="Kataoka I."/>
        </authorList>
    </citation>
    <scope>NUCLEOTIDE SEQUENCE [LARGE SCALE GENOMIC DNA]</scope>
    <source>
        <strain evidence="11">cv. Fuchu</strain>
    </source>
</reference>
<dbReference type="Gene3D" id="3.80.10.10">
    <property type="entry name" value="Ribonuclease Inhibitor"/>
    <property type="match status" value="3"/>
</dbReference>
<evidence type="ECO:0000256" key="3">
    <source>
        <dbReference type="ARBA" id="ARBA00022692"/>
    </source>
</evidence>
<comment type="caution">
    <text evidence="10">The sequence shown here is derived from an EMBL/GenBank/DDBJ whole genome shotgun (WGS) entry which is preliminary data.</text>
</comment>
<keyword evidence="11" id="KW-1185">Reference proteome</keyword>
<evidence type="ECO:0000256" key="9">
    <source>
        <dbReference type="SAM" id="Phobius"/>
    </source>
</evidence>
<dbReference type="InterPro" id="IPR001611">
    <property type="entry name" value="Leu-rich_rpt"/>
</dbReference>
<dbReference type="EMBL" id="BJWL01000029">
    <property type="protein sequence ID" value="GFZ21431.1"/>
    <property type="molecule type" value="Genomic_DNA"/>
</dbReference>
<keyword evidence="5" id="KW-0677">Repeat</keyword>
<name>A0A7J0HEP6_9ERIC</name>
<keyword evidence="4" id="KW-0732">Signal</keyword>
<evidence type="ECO:0000256" key="5">
    <source>
        <dbReference type="ARBA" id="ARBA00022737"/>
    </source>
</evidence>
<feature type="transmembrane region" description="Helical" evidence="9">
    <location>
        <begin position="204"/>
        <end position="225"/>
    </location>
</feature>
<keyword evidence="2" id="KW-0433">Leucine-rich repeat</keyword>
<dbReference type="InterPro" id="IPR046956">
    <property type="entry name" value="RLP23-like"/>
</dbReference>
<dbReference type="OrthoDB" id="442066at2759"/>
<evidence type="ECO:0000256" key="2">
    <source>
        <dbReference type="ARBA" id="ARBA00022614"/>
    </source>
</evidence>
<evidence type="ECO:0000313" key="10">
    <source>
        <dbReference type="EMBL" id="GFZ21431.1"/>
    </source>
</evidence>
<dbReference type="Proteomes" id="UP000585474">
    <property type="component" value="Unassembled WGS sequence"/>
</dbReference>
<gene>
    <name evidence="10" type="ORF">Acr_29g0005930</name>
</gene>
<protein>
    <submittedName>
        <fullName evidence="10">Uncharacterized protein</fullName>
    </submittedName>
</protein>
<dbReference type="InterPro" id="IPR032675">
    <property type="entry name" value="LRR_dom_sf"/>
</dbReference>
<evidence type="ECO:0000256" key="7">
    <source>
        <dbReference type="ARBA" id="ARBA00023136"/>
    </source>
</evidence>
<evidence type="ECO:0000256" key="8">
    <source>
        <dbReference type="ARBA" id="ARBA00023180"/>
    </source>
</evidence>
<dbReference type="Pfam" id="PF00560">
    <property type="entry name" value="LRR_1"/>
    <property type="match status" value="1"/>
</dbReference>
<sequence length="381" mass="42941">MNNSASTICDLKGHSSYPRMNSRGKKVRIAVRGMGSDVREKPVMSSASTSGADCCQGTFHPNRSLFQLRHLQWIDLAFNDNILSAFVAFFRLISLTIMEGNLNLKQPAAVFDMLVRNLTRLQVLHLDEISISLVVPKSLMNSSSLTSLHLDDYQLPPVLDLSFTNFYGELPNSIGNLKSLRQLSIAGCEFSGSFQVLLGILQFLLLWISLEIILLAKSLFHFLIFTISLSRPLSKELIVLKLSKNSFHGTIPQTFTDGSALKTLYLFHNRLHGPVPRTLAKCTMLEVLDLINNMISYTFPFWLETLPELKILILRPNRFHGPIGRPKGSPAFPKLNNFTVTLPSEYIENWKSMMIVDDKKSELKYMGNGGYYFNSVTVMNK</sequence>
<dbReference type="PANTHER" id="PTHR48061">
    <property type="entry name" value="LEUCINE-RICH REPEAT RECEPTOR PROTEIN KINASE EMS1-LIKE-RELATED"/>
    <property type="match status" value="1"/>
</dbReference>
<dbReference type="PANTHER" id="PTHR48061:SF12">
    <property type="entry name" value="DISEASE RESISTANCE LIKE PROTEIN"/>
    <property type="match status" value="1"/>
</dbReference>
<keyword evidence="7 9" id="KW-0472">Membrane</keyword>